<name>A0ABT6KT84_9MICO</name>
<dbReference type="EMBL" id="JARXVQ010000001">
    <property type="protein sequence ID" value="MDH6182394.1"/>
    <property type="molecule type" value="Genomic_DNA"/>
</dbReference>
<evidence type="ECO:0000313" key="1">
    <source>
        <dbReference type="EMBL" id="MDH6182394.1"/>
    </source>
</evidence>
<gene>
    <name evidence="1" type="ORF">M2152_002576</name>
</gene>
<evidence type="ECO:0000313" key="2">
    <source>
        <dbReference type="Proteomes" id="UP001160142"/>
    </source>
</evidence>
<dbReference type="Proteomes" id="UP001160142">
    <property type="component" value="Unassembled WGS sequence"/>
</dbReference>
<reference evidence="1 2" key="1">
    <citation type="submission" date="2023-04" db="EMBL/GenBank/DDBJ databases">
        <title>Genome Encyclopedia of Bacteria and Archaea VI: Functional Genomics of Type Strains.</title>
        <authorList>
            <person name="Whitman W."/>
        </authorList>
    </citation>
    <scope>NUCLEOTIDE SEQUENCE [LARGE SCALE GENOMIC DNA]</scope>
    <source>
        <strain evidence="1 2">SG_E_30_P1</strain>
    </source>
</reference>
<sequence>MTNERDALLLASLELQLGAIGPLRARVERLTADLVAAPPLDWIGPARGAYNSASLALHSSASTACDAMNSAVGLIASASRIVAARE</sequence>
<accession>A0ABT6KT84</accession>
<protein>
    <submittedName>
        <fullName evidence="1">Uncharacterized protein</fullName>
    </submittedName>
</protein>
<organism evidence="1 2">
    <name type="scientific">Antiquaquibacter oligotrophicus</name>
    <dbReference type="NCBI Taxonomy" id="2880260"/>
    <lineage>
        <taxon>Bacteria</taxon>
        <taxon>Bacillati</taxon>
        <taxon>Actinomycetota</taxon>
        <taxon>Actinomycetes</taxon>
        <taxon>Micrococcales</taxon>
        <taxon>Microbacteriaceae</taxon>
        <taxon>Antiquaquibacter</taxon>
    </lineage>
</organism>
<keyword evidence="2" id="KW-1185">Reference proteome</keyword>
<dbReference type="RefSeq" id="WP_322134674.1">
    <property type="nucleotide sequence ID" value="NZ_CP085036.1"/>
</dbReference>
<proteinExistence type="predicted"/>
<comment type="caution">
    <text evidence="1">The sequence shown here is derived from an EMBL/GenBank/DDBJ whole genome shotgun (WGS) entry which is preliminary data.</text>
</comment>